<dbReference type="GO" id="GO:0004540">
    <property type="term" value="F:RNA nuclease activity"/>
    <property type="evidence" value="ECO:0007669"/>
    <property type="project" value="InterPro"/>
</dbReference>
<dbReference type="InterPro" id="IPR022907">
    <property type="entry name" value="VapC_family"/>
</dbReference>
<dbReference type="Proteomes" id="UP000003374">
    <property type="component" value="Unassembled WGS sequence"/>
</dbReference>
<evidence type="ECO:0000256" key="4">
    <source>
        <dbReference type="ARBA" id="ARBA00022801"/>
    </source>
</evidence>
<evidence type="ECO:0000259" key="6">
    <source>
        <dbReference type="Pfam" id="PF01850"/>
    </source>
</evidence>
<dbReference type="InterPro" id="IPR002716">
    <property type="entry name" value="PIN_dom"/>
</dbReference>
<name>A4BM91_9GAMM</name>
<dbReference type="GO" id="GO:0090729">
    <property type="term" value="F:toxin activity"/>
    <property type="evidence" value="ECO:0007669"/>
    <property type="project" value="UniProtKB-KW"/>
</dbReference>
<comment type="cofactor">
    <cofactor evidence="5">
        <name>Mg(2+)</name>
        <dbReference type="ChEBI" id="CHEBI:18420"/>
    </cofactor>
</comment>
<evidence type="ECO:0000313" key="8">
    <source>
        <dbReference type="Proteomes" id="UP000003374"/>
    </source>
</evidence>
<dbReference type="SUPFAM" id="SSF88723">
    <property type="entry name" value="PIN domain-like"/>
    <property type="match status" value="1"/>
</dbReference>
<keyword evidence="5" id="KW-0460">Magnesium</keyword>
<comment type="similarity">
    <text evidence="5">Belongs to the PINc/VapC protein family.</text>
</comment>
<dbReference type="AlphaFoldDB" id="A4BM91"/>
<protein>
    <recommendedName>
        <fullName evidence="5">Ribonuclease VapC</fullName>
        <shortName evidence="5">RNase VapC</shortName>
        <ecNumber evidence="5">3.1.-.-</ecNumber>
    </recommendedName>
    <alternativeName>
        <fullName evidence="5">Toxin VapC</fullName>
    </alternativeName>
</protein>
<gene>
    <name evidence="5" type="primary">vapC</name>
    <name evidence="7" type="ORF">NB231_16453</name>
</gene>
<comment type="caution">
    <text evidence="7">The sequence shown here is derived from an EMBL/GenBank/DDBJ whole genome shotgun (WGS) entry which is preliminary data.</text>
</comment>
<keyword evidence="8" id="KW-1185">Reference proteome</keyword>
<dbReference type="GO" id="GO:0045926">
    <property type="term" value="P:negative regulation of growth"/>
    <property type="evidence" value="ECO:0007669"/>
    <property type="project" value="UniProtKB-ARBA"/>
</dbReference>
<feature type="domain" description="PIN" evidence="6">
    <location>
        <begin position="2"/>
        <end position="133"/>
    </location>
</feature>
<evidence type="ECO:0000256" key="3">
    <source>
        <dbReference type="ARBA" id="ARBA00022723"/>
    </source>
</evidence>
<dbReference type="eggNOG" id="COG1848">
    <property type="taxonomic scope" value="Bacteria"/>
</dbReference>
<reference evidence="7 8" key="1">
    <citation type="submission" date="2006-02" db="EMBL/GenBank/DDBJ databases">
        <authorList>
            <person name="Waterbury J."/>
            <person name="Ferriera S."/>
            <person name="Johnson J."/>
            <person name="Kravitz S."/>
            <person name="Halpern A."/>
            <person name="Remington K."/>
            <person name="Beeson K."/>
            <person name="Tran B."/>
            <person name="Rogers Y.-H."/>
            <person name="Friedman R."/>
            <person name="Venter J.C."/>
        </authorList>
    </citation>
    <scope>NUCLEOTIDE SEQUENCE [LARGE SCALE GENOMIC DNA]</scope>
    <source>
        <strain evidence="7 8">Nb-231</strain>
    </source>
</reference>
<keyword evidence="4 5" id="KW-0378">Hydrolase</keyword>
<feature type="binding site" evidence="5">
    <location>
        <position position="5"/>
    </location>
    <ligand>
        <name>Mg(2+)</name>
        <dbReference type="ChEBI" id="CHEBI:18420"/>
    </ligand>
</feature>
<proteinExistence type="inferred from homology"/>
<feature type="binding site" evidence="5">
    <location>
        <position position="108"/>
    </location>
    <ligand>
        <name>Mg(2+)</name>
        <dbReference type="ChEBI" id="CHEBI:18420"/>
    </ligand>
</feature>
<dbReference type="GO" id="GO:0000287">
    <property type="term" value="F:magnesium ion binding"/>
    <property type="evidence" value="ECO:0007669"/>
    <property type="project" value="UniProtKB-UniRule"/>
</dbReference>
<keyword evidence="5" id="KW-0800">Toxin</keyword>
<keyword evidence="3 5" id="KW-0479">Metal-binding</keyword>
<dbReference type="STRING" id="314278.NB231_16453"/>
<evidence type="ECO:0000256" key="5">
    <source>
        <dbReference type="HAMAP-Rule" id="MF_00265"/>
    </source>
</evidence>
<evidence type="ECO:0000256" key="2">
    <source>
        <dbReference type="ARBA" id="ARBA00022722"/>
    </source>
</evidence>
<keyword evidence="1 5" id="KW-1277">Toxin-antitoxin system</keyword>
<dbReference type="EC" id="3.1.-.-" evidence="5"/>
<dbReference type="RefSeq" id="WP_005004708.1">
    <property type="nucleotide sequence ID" value="NZ_CH672427.1"/>
</dbReference>
<dbReference type="Pfam" id="PF01850">
    <property type="entry name" value="PIN"/>
    <property type="match status" value="1"/>
</dbReference>
<keyword evidence="2 5" id="KW-0540">Nuclease</keyword>
<dbReference type="HAMAP" id="MF_00265">
    <property type="entry name" value="VapC_Nob1"/>
    <property type="match status" value="1"/>
</dbReference>
<dbReference type="InterPro" id="IPR006226">
    <property type="entry name" value="Mtu_PIN"/>
</dbReference>
<dbReference type="CDD" id="cd18678">
    <property type="entry name" value="PIN_MtVapC25_VapC33-like"/>
    <property type="match status" value="1"/>
</dbReference>
<evidence type="ECO:0000256" key="1">
    <source>
        <dbReference type="ARBA" id="ARBA00022649"/>
    </source>
</evidence>
<dbReference type="OrthoDB" id="9792015at2"/>
<evidence type="ECO:0000313" key="7">
    <source>
        <dbReference type="EMBL" id="EAR23429.1"/>
    </source>
</evidence>
<dbReference type="NCBIfam" id="TIGR00028">
    <property type="entry name" value="Mtu_PIN_fam"/>
    <property type="match status" value="1"/>
</dbReference>
<dbReference type="Gene3D" id="3.40.50.1010">
    <property type="entry name" value="5'-nuclease"/>
    <property type="match status" value="1"/>
</dbReference>
<accession>A4BM91</accession>
<dbReference type="HOGENOM" id="CLU_146668_1_0_6"/>
<sequence>MIVPDVNLLIYAYNTDAPHHSDAKAWWEGLLSSEEPVGLPWASALGFIRLMTHRAVLVMPVEPSRAVEYVRSWHSRSNVSALEPGPRHLELLDGLFAALGTAGKLTTDTHLAALAIEHQCVLCSNDGDFARFPGLRWRNPLKAE</sequence>
<dbReference type="InterPro" id="IPR029060">
    <property type="entry name" value="PIN-like_dom_sf"/>
</dbReference>
<dbReference type="GO" id="GO:0016788">
    <property type="term" value="F:hydrolase activity, acting on ester bonds"/>
    <property type="evidence" value="ECO:0007669"/>
    <property type="project" value="InterPro"/>
</dbReference>
<organism evidence="7 8">
    <name type="scientific">Nitrococcus mobilis Nb-231</name>
    <dbReference type="NCBI Taxonomy" id="314278"/>
    <lineage>
        <taxon>Bacteria</taxon>
        <taxon>Pseudomonadati</taxon>
        <taxon>Pseudomonadota</taxon>
        <taxon>Gammaproteobacteria</taxon>
        <taxon>Chromatiales</taxon>
        <taxon>Ectothiorhodospiraceae</taxon>
        <taxon>Nitrococcus</taxon>
    </lineage>
</organism>
<comment type="function">
    <text evidence="5">Toxic component of a toxin-antitoxin (TA) system. An RNase.</text>
</comment>
<dbReference type="EMBL" id="AAOF01000001">
    <property type="protein sequence ID" value="EAR23429.1"/>
    <property type="molecule type" value="Genomic_DNA"/>
</dbReference>